<feature type="chain" id="PRO_5015545631" evidence="5">
    <location>
        <begin position="22"/>
        <end position="137"/>
    </location>
</feature>
<name>A0A2T6ABD7_9RHOB</name>
<dbReference type="AlphaFoldDB" id="A0A2T6ABD7"/>
<dbReference type="GO" id="GO:0009055">
    <property type="term" value="F:electron transfer activity"/>
    <property type="evidence" value="ECO:0007669"/>
    <property type="project" value="InterPro"/>
</dbReference>
<evidence type="ECO:0000313" key="7">
    <source>
        <dbReference type="EMBL" id="PTX41128.1"/>
    </source>
</evidence>
<dbReference type="SUPFAM" id="SSF46626">
    <property type="entry name" value="Cytochrome c"/>
    <property type="match status" value="1"/>
</dbReference>
<dbReference type="RefSeq" id="WP_107978449.1">
    <property type="nucleotide sequence ID" value="NZ_BMEZ01000030.1"/>
</dbReference>
<keyword evidence="1 4" id="KW-0349">Heme</keyword>
<evidence type="ECO:0000256" key="2">
    <source>
        <dbReference type="ARBA" id="ARBA00022723"/>
    </source>
</evidence>
<evidence type="ECO:0000256" key="3">
    <source>
        <dbReference type="ARBA" id="ARBA00023004"/>
    </source>
</evidence>
<dbReference type="PROSITE" id="PS51007">
    <property type="entry name" value="CYTC"/>
    <property type="match status" value="1"/>
</dbReference>
<proteinExistence type="predicted"/>
<feature type="domain" description="Cytochrome c" evidence="6">
    <location>
        <begin position="24"/>
        <end position="134"/>
    </location>
</feature>
<dbReference type="Gene3D" id="1.10.760.10">
    <property type="entry name" value="Cytochrome c-like domain"/>
    <property type="match status" value="1"/>
</dbReference>
<dbReference type="PROSITE" id="PS51257">
    <property type="entry name" value="PROKAR_LIPOPROTEIN"/>
    <property type="match status" value="1"/>
</dbReference>
<protein>
    <submittedName>
        <fullName evidence="7">Cbb3-type cytochrome c oxidase subunit III</fullName>
    </submittedName>
</protein>
<dbReference type="InterPro" id="IPR009056">
    <property type="entry name" value="Cyt_c-like_dom"/>
</dbReference>
<keyword evidence="2 4" id="KW-0479">Metal-binding</keyword>
<keyword evidence="5" id="KW-0732">Signal</keyword>
<dbReference type="EMBL" id="QBKN01000032">
    <property type="protein sequence ID" value="PTX41128.1"/>
    <property type="molecule type" value="Genomic_DNA"/>
</dbReference>
<evidence type="ECO:0000256" key="4">
    <source>
        <dbReference type="PROSITE-ProRule" id="PRU00433"/>
    </source>
</evidence>
<dbReference type="GO" id="GO:0020037">
    <property type="term" value="F:heme binding"/>
    <property type="evidence" value="ECO:0007669"/>
    <property type="project" value="InterPro"/>
</dbReference>
<dbReference type="Pfam" id="PF13442">
    <property type="entry name" value="Cytochrome_CBB3"/>
    <property type="match status" value="1"/>
</dbReference>
<organism evidence="7 8">
    <name type="scientific">Allosediminivita pacifica</name>
    <dbReference type="NCBI Taxonomy" id="1267769"/>
    <lineage>
        <taxon>Bacteria</taxon>
        <taxon>Pseudomonadati</taxon>
        <taxon>Pseudomonadota</taxon>
        <taxon>Alphaproteobacteria</taxon>
        <taxon>Rhodobacterales</taxon>
        <taxon>Paracoccaceae</taxon>
        <taxon>Allosediminivita</taxon>
    </lineage>
</organism>
<keyword evidence="3 4" id="KW-0408">Iron</keyword>
<accession>A0A2T6ABD7</accession>
<evidence type="ECO:0000256" key="5">
    <source>
        <dbReference type="SAM" id="SignalP"/>
    </source>
</evidence>
<gene>
    <name evidence="7" type="ORF">C8N44_13233</name>
</gene>
<comment type="caution">
    <text evidence="7">The sequence shown here is derived from an EMBL/GenBank/DDBJ whole genome shotgun (WGS) entry which is preliminary data.</text>
</comment>
<reference evidence="7 8" key="1">
    <citation type="submission" date="2018-04" db="EMBL/GenBank/DDBJ databases">
        <title>Genomic Encyclopedia of Archaeal and Bacterial Type Strains, Phase II (KMG-II): from individual species to whole genera.</title>
        <authorList>
            <person name="Goeker M."/>
        </authorList>
    </citation>
    <scope>NUCLEOTIDE SEQUENCE [LARGE SCALE GENOMIC DNA]</scope>
    <source>
        <strain evidence="7 8">DSM 29329</strain>
    </source>
</reference>
<keyword evidence="8" id="KW-1185">Reference proteome</keyword>
<evidence type="ECO:0000256" key="1">
    <source>
        <dbReference type="ARBA" id="ARBA00022617"/>
    </source>
</evidence>
<sequence>MYRIMTAACAGALALVACTQAEMPQPQDGRALYMQYCAACHGPSGTGGGDLAEEMGLAAADLTRIAARNDGTFPRAQVLSKIDGYTHEAYDGPGMPEFGALLQGDLIPLDTGDGTQTPTPRRMVALLEYLESIQTAP</sequence>
<evidence type="ECO:0000313" key="8">
    <source>
        <dbReference type="Proteomes" id="UP000244069"/>
    </source>
</evidence>
<feature type="signal peptide" evidence="5">
    <location>
        <begin position="1"/>
        <end position="21"/>
    </location>
</feature>
<dbReference type="InterPro" id="IPR036909">
    <property type="entry name" value="Cyt_c-like_dom_sf"/>
</dbReference>
<evidence type="ECO:0000259" key="6">
    <source>
        <dbReference type="PROSITE" id="PS51007"/>
    </source>
</evidence>
<dbReference type="OrthoDB" id="5514238at2"/>
<dbReference type="GO" id="GO:0046872">
    <property type="term" value="F:metal ion binding"/>
    <property type="evidence" value="ECO:0007669"/>
    <property type="project" value="UniProtKB-KW"/>
</dbReference>
<dbReference type="Proteomes" id="UP000244069">
    <property type="component" value="Unassembled WGS sequence"/>
</dbReference>